<feature type="compositionally biased region" description="Polar residues" evidence="1">
    <location>
        <begin position="1482"/>
        <end position="1491"/>
    </location>
</feature>
<feature type="compositionally biased region" description="Basic and acidic residues" evidence="1">
    <location>
        <begin position="1502"/>
        <end position="1516"/>
    </location>
</feature>
<dbReference type="OMA" id="VYWWVIL"/>
<keyword evidence="4" id="KW-1185">Reference proteome</keyword>
<name>A0A1C7LUJ4_GRIFR</name>
<dbReference type="EMBL" id="LUGG01000031">
    <property type="protein sequence ID" value="OBZ66504.1"/>
    <property type="molecule type" value="Genomic_DNA"/>
</dbReference>
<accession>A0A1C7LUJ4</accession>
<dbReference type="Gene3D" id="3.30.565.10">
    <property type="entry name" value="Histidine kinase-like ATPase, C-terminal domain"/>
    <property type="match status" value="1"/>
</dbReference>
<evidence type="ECO:0000256" key="1">
    <source>
        <dbReference type="SAM" id="MobiDB-lite"/>
    </source>
</evidence>
<dbReference type="InterPro" id="IPR058210">
    <property type="entry name" value="SACS/Nov_dom"/>
</dbReference>
<evidence type="ECO:0000313" key="3">
    <source>
        <dbReference type="EMBL" id="OBZ66504.1"/>
    </source>
</evidence>
<dbReference type="Pfam" id="PF25794">
    <property type="entry name" value="SACS"/>
    <property type="match status" value="1"/>
</dbReference>
<dbReference type="STRING" id="5627.A0A1C7LUJ4"/>
<proteinExistence type="predicted"/>
<sequence length="1765" mass="197639">MAHAREALWNSGHDEAVEVNQRALIDKVLARYSAEFTVFRELLQNSDDAGATAVEIHFETKAHLDCKNGKYTDHYRPADESPGSESLPNLKTTPVHQWIFKNNGVIFRDEDWNRLKKIAEGNPDEEKIGAFGVGFYSLFSVTEEPFVTSGGQWMGFYWKDGKDQLFARRGTLSAENSDLWTTFEMSLREPAPIPPPFDFTRFLASSITFMAHLMDVSVYLDDKCLSRLTKDRGVSEPTNIPKGLKNSSPLGTMHVMGIQKTLRVSSVHQGRNHAVRLRRWLRETSPNNQVVALKSTGGGFFSSIFSSLTGASTPLRSSTPLPSPSPTPQIDLTAINECSVVLTIFAAEIGVKLDRKMNEELYRSTKKNPPAKMRFELIYTGKDEYDASKKEDEKQPKATGSVFQGLRADLDGAGAAKVFIGHSTRQATGLGGHMSGRFIPTVERESIDLVDRNVAVWNKELLYVGGFLSRAAYELEMENIRKLWDAAVESMTTTGRKLNAQPDKELQAWLRGRCLHALKFFTFHPSTPSPLVSSSLEEAFFSCIVTHPFAMLSSPRSLLMVSTAGVHNASDIRYPDPAFSGFLKELPVVPEDILTGAKSMIESLRIRGMLKDITFLDVLQELRSRPLSEPEMAACFKWWIDICDQGDVANLNRIRPELLNAAVLTMGEMGSPEEKIVPMSSIQSFLNTRSMGYIPVDGPLPPHLLPVSLSKQFDPHALSSAFSWRELSVLEWLKYIVQLPSPHPIEHDVNRSASWAERVLQVLARAWPSLSKTNQDEVVALLESQTCIPTSSGLKTPQQAYFQSAHVFHDLPVVTMPSGTVVKGPLERLLQAVGVRKHVDLQIVFNRMIKTGDWTIAELIKYLVAVQTTLTPVEFNRLQMTSAFPKEQSAGSEAPEKQTVLRYKASELYEPLDVFRELHLPVIDWGIHPKWRGNSEEAKFLFKLGLMRFPPLPVVINLASSQDVAVRAAALKYFLDNFAIYYADFDPSTFADLAFIPALKDGTHCLAKPSDVFSSPCWATLGFMVADPSLKSDSLEKLKISEHPPTSQLVSLLKTSPPQSHDTARKWFEILAVRITAFSQSELKTLAQLPFVPVKNDANTSIHLLPPNQCYFSGDSSAQFHSKLFVFVDFGTQANAFLSACDTRHEPSVEEITRILLSNPRQFYQLAEGRDNYLTELRNIAVNRRLISSGTLSRLKRAPVLLGTRRVKKSKGQDTQADLDEDDWEMEYDLLTTDKVVIADETNAYQLFGSEVFTAPQEDLLEGFYTELGCKRLSSLIREEYRTSSEIKGSRKAVEVRSLILERLPLFLHEHTHTRIRVPYTWLNNDRNFTVKTFGKLTVLKTLNFAEKRSLRSQDASAVAKRDGRGPIELWLAGHDQVDMYELLFDSPKVNDALLFMTILSTDLRALRRRGYNVDRILRQQKAEREAAEEAAREKAKSTALISHHDSDSKDTLVPVGLKPTSAFIPAANQLDSLPAGHSESSDAVTKQASRPVSAIRQSLEGWRRKFTNETIRQPRETSPPGPETRIPGTLPEISLTPNAQALSHENRPSSPDAQGPSPDPRSRALPQTPQPFVTPRSKIASNIDLAIKACREEKGQLLRNREHMEVVKESLNEGYCDISGQPTDMTLVGKMGDIKIFVTKDVPDPQSIITTKGDVLARFIYTIGPLAQLYALPPTSVHIFYDCAGGLIAFNRNASLFLNVRYFEEWHDSAVRNGDSREAYTSWFFTLAHEIAHNLVQPHNSEHEFWFSSICEVHLPAFAKLLSP</sequence>
<dbReference type="PANTHER" id="PTHR47839:SF1">
    <property type="entry name" value="DOMAIN PROTEIN, PUTATIVE (AFU_ORTHOLOGUE AFUA_6G04830)-RELATED"/>
    <property type="match status" value="1"/>
</dbReference>
<comment type="caution">
    <text evidence="3">The sequence shown here is derived from an EMBL/GenBank/DDBJ whole genome shotgun (WGS) entry which is preliminary data.</text>
</comment>
<dbReference type="PANTHER" id="PTHR47839">
    <property type="entry name" value="DOMAIN PROTEIN, PUTATIVE (AFU_ORTHOLOGUE AFUA_6G04830)-RELATED"/>
    <property type="match status" value="1"/>
</dbReference>
<organism evidence="3 4">
    <name type="scientific">Grifola frondosa</name>
    <name type="common">Maitake</name>
    <name type="synonym">Polyporus frondosus</name>
    <dbReference type="NCBI Taxonomy" id="5627"/>
    <lineage>
        <taxon>Eukaryota</taxon>
        <taxon>Fungi</taxon>
        <taxon>Dikarya</taxon>
        <taxon>Basidiomycota</taxon>
        <taxon>Agaricomycotina</taxon>
        <taxon>Agaricomycetes</taxon>
        <taxon>Polyporales</taxon>
        <taxon>Grifolaceae</taxon>
        <taxon>Grifola</taxon>
    </lineage>
</organism>
<reference evidence="3 4" key="1">
    <citation type="submission" date="2016-03" db="EMBL/GenBank/DDBJ databases">
        <title>Whole genome sequencing of Grifola frondosa 9006-11.</title>
        <authorList>
            <person name="Min B."/>
            <person name="Park H."/>
            <person name="Kim J.-G."/>
            <person name="Cho H."/>
            <person name="Oh Y.-L."/>
            <person name="Kong W.-S."/>
            <person name="Choi I.-G."/>
        </authorList>
    </citation>
    <scope>NUCLEOTIDE SEQUENCE [LARGE SCALE GENOMIC DNA]</scope>
    <source>
        <strain evidence="3 4">9006-11</strain>
    </source>
</reference>
<dbReference type="Proteomes" id="UP000092993">
    <property type="component" value="Unassembled WGS sequence"/>
</dbReference>
<evidence type="ECO:0000313" key="4">
    <source>
        <dbReference type="Proteomes" id="UP000092993"/>
    </source>
</evidence>
<dbReference type="Pfam" id="PF12449">
    <property type="entry name" value="DUF3684"/>
    <property type="match status" value="1"/>
</dbReference>
<protein>
    <recommendedName>
        <fullName evidence="2">Sacsin/Nov domain-containing protein</fullName>
    </recommendedName>
</protein>
<dbReference type="OrthoDB" id="10031156at2759"/>
<dbReference type="InterPro" id="IPR022155">
    <property type="entry name" value="DUF3684"/>
</dbReference>
<dbReference type="InterPro" id="IPR036890">
    <property type="entry name" value="HATPase_C_sf"/>
</dbReference>
<dbReference type="SUPFAM" id="SSF55874">
    <property type="entry name" value="ATPase domain of HSP90 chaperone/DNA topoisomerase II/histidine kinase"/>
    <property type="match status" value="1"/>
</dbReference>
<feature type="domain" description="Sacsin/Nov" evidence="2">
    <location>
        <begin position="24"/>
        <end position="152"/>
    </location>
</feature>
<dbReference type="NCBIfam" id="NF047352">
    <property type="entry name" value="P_loop_sacsin"/>
    <property type="match status" value="1"/>
</dbReference>
<gene>
    <name evidence="3" type="ORF">A0H81_13686</name>
</gene>
<feature type="compositionally biased region" description="Polar residues" evidence="1">
    <location>
        <begin position="1536"/>
        <end position="1553"/>
    </location>
</feature>
<feature type="region of interest" description="Disordered" evidence="1">
    <location>
        <begin position="1474"/>
        <end position="1577"/>
    </location>
</feature>
<evidence type="ECO:0000259" key="2">
    <source>
        <dbReference type="Pfam" id="PF25794"/>
    </source>
</evidence>